<sequence length="819" mass="92598">MSASTSAQAAASDSNSSAAQNSRPSHFIISTCRRNNDLLSTNRNSCENQETEESEVEERLLAVCCRSGKLGAASYTLQTGELEVLEEILDRPPEHQIFLSLFKQVDPVKIILDSKSQNTFISIVKKIVFEENDSDGKCKLIFVASKDYNFEACKRRIFSLSLPNEPQNCTDEERLTFLRTVIDFSQNQSVHALGALLRYLDLNWSNLCMDLHTKAQFMGLKRISLNDIVTMDEDTYRGLQIFSTISHPSNFKKGVQGSNKEGLSLYQLFSKCSSKVGHRRMRVLFRHPSKDLVVLKQRQEVVAFFMRPQSDTALRNICSSLRFIKNVNGILAKIKALSAKAYHWKSLYNTLYNAVLISELCEPIARSSEYLENIATCDTNKLYEMALYMNRIIDFDLSKSEGKFTVKAGVDADLDMKKQTMASLHNLMSETAKVEMDRLPPFVEECTMLYMPHLGYLLGVKAWSDHLTLDQKQLPDMKFMFQNNDYIHYKSKGCEELDLLIGDTYPEIVAHETRIMMRFTSILLENLNSLSSLIENCAELDCLIAISKVCKELNFVRPELTLDKIIHIKQGKHPLYLTTCESFVPNDAESSHTEGYVKILTGPNSSGKSVYMKQIGLIVYLAHLGSFVPAESATIGIVSNIFTRIQSTECIAAHMSAFLIDLKQMALALQESSSNSLILVDEFGKGTSETDGLSLLAACLNTLLFRSEECPHVFLSTHFLNVKEFIIETPIVKFLSFEHIIQDGEPVFLFRVMEGSCEFSFAHQVACSSGIEENIVDRAKQIFQTMNNNQLPEPNKNIMSKLNHITKKIRKDLILEDIY</sequence>
<dbReference type="PANTHER" id="PTHR11361">
    <property type="entry name" value="DNA MISMATCH REPAIR PROTEIN MUTS FAMILY MEMBER"/>
    <property type="match status" value="1"/>
</dbReference>
<dbReference type="InterPro" id="IPR000432">
    <property type="entry name" value="DNA_mismatch_repair_MutS_C"/>
</dbReference>
<feature type="region of interest" description="Disordered" evidence="5">
    <location>
        <begin position="1"/>
        <end position="22"/>
    </location>
</feature>
<name>A0A821XTA2_9NEOP</name>
<dbReference type="Pfam" id="PF05192">
    <property type="entry name" value="MutS_III"/>
    <property type="match status" value="1"/>
</dbReference>
<keyword evidence="2" id="KW-0547">Nucleotide-binding</keyword>
<dbReference type="Proteomes" id="UP000663880">
    <property type="component" value="Unassembled WGS sequence"/>
</dbReference>
<evidence type="ECO:0000256" key="1">
    <source>
        <dbReference type="ARBA" id="ARBA00006271"/>
    </source>
</evidence>
<dbReference type="InterPro" id="IPR027417">
    <property type="entry name" value="P-loop_NTPase"/>
</dbReference>
<dbReference type="Gene3D" id="1.10.1420.10">
    <property type="match status" value="1"/>
</dbReference>
<dbReference type="InterPro" id="IPR007696">
    <property type="entry name" value="DNA_mismatch_repair_MutS_core"/>
</dbReference>
<dbReference type="InterPro" id="IPR017261">
    <property type="entry name" value="DNA_mismatch_repair_MutS/MSH"/>
</dbReference>
<evidence type="ECO:0000313" key="7">
    <source>
        <dbReference type="EMBL" id="CAF4949843.1"/>
    </source>
</evidence>
<dbReference type="SMART" id="SM00534">
    <property type="entry name" value="MUTSac"/>
    <property type="match status" value="1"/>
</dbReference>
<evidence type="ECO:0000256" key="4">
    <source>
        <dbReference type="ARBA" id="ARBA00023125"/>
    </source>
</evidence>
<evidence type="ECO:0000259" key="6">
    <source>
        <dbReference type="PROSITE" id="PS00486"/>
    </source>
</evidence>
<keyword evidence="4" id="KW-0238">DNA-binding</keyword>
<comment type="similarity">
    <text evidence="1">Belongs to the DNA mismatch repair MutS family.</text>
</comment>
<dbReference type="SUPFAM" id="SSF53150">
    <property type="entry name" value="DNA repair protein MutS, domain II"/>
    <property type="match status" value="1"/>
</dbReference>
<dbReference type="PROSITE" id="PS00486">
    <property type="entry name" value="DNA_MISMATCH_REPAIR_2"/>
    <property type="match status" value="1"/>
</dbReference>
<dbReference type="SUPFAM" id="SSF48334">
    <property type="entry name" value="DNA repair protein MutS, domain III"/>
    <property type="match status" value="1"/>
</dbReference>
<dbReference type="GO" id="GO:0005524">
    <property type="term" value="F:ATP binding"/>
    <property type="evidence" value="ECO:0007669"/>
    <property type="project" value="UniProtKB-KW"/>
</dbReference>
<dbReference type="InterPro" id="IPR045076">
    <property type="entry name" value="MutS"/>
</dbReference>
<dbReference type="Pfam" id="PF00488">
    <property type="entry name" value="MutS_V"/>
    <property type="match status" value="1"/>
</dbReference>
<dbReference type="PANTHER" id="PTHR11361:SF20">
    <property type="entry name" value="MUTS PROTEIN HOMOLOG 5"/>
    <property type="match status" value="1"/>
</dbReference>
<dbReference type="GO" id="GO:0006298">
    <property type="term" value="P:mismatch repair"/>
    <property type="evidence" value="ECO:0007669"/>
    <property type="project" value="InterPro"/>
</dbReference>
<dbReference type="GO" id="GO:0051026">
    <property type="term" value="P:chiasma assembly"/>
    <property type="evidence" value="ECO:0007669"/>
    <property type="project" value="TreeGrafter"/>
</dbReference>
<dbReference type="SUPFAM" id="SSF52540">
    <property type="entry name" value="P-loop containing nucleoside triphosphate hydrolases"/>
    <property type="match status" value="1"/>
</dbReference>
<feature type="domain" description="DNA mismatch repair proteins mutS family" evidence="6">
    <location>
        <begin position="676"/>
        <end position="692"/>
    </location>
</feature>
<organism evidence="7 8">
    <name type="scientific">Pieris macdunnoughi</name>
    <dbReference type="NCBI Taxonomy" id="345717"/>
    <lineage>
        <taxon>Eukaryota</taxon>
        <taxon>Metazoa</taxon>
        <taxon>Ecdysozoa</taxon>
        <taxon>Arthropoda</taxon>
        <taxon>Hexapoda</taxon>
        <taxon>Insecta</taxon>
        <taxon>Pterygota</taxon>
        <taxon>Neoptera</taxon>
        <taxon>Endopterygota</taxon>
        <taxon>Lepidoptera</taxon>
        <taxon>Glossata</taxon>
        <taxon>Ditrysia</taxon>
        <taxon>Papilionoidea</taxon>
        <taxon>Pieridae</taxon>
        <taxon>Pierinae</taxon>
        <taxon>Pieris</taxon>
    </lineage>
</organism>
<protein>
    <recommendedName>
        <fullName evidence="6">DNA mismatch repair proteins mutS family domain-containing protein</fullName>
    </recommendedName>
</protein>
<proteinExistence type="inferred from homology"/>
<dbReference type="GO" id="GO:0005634">
    <property type="term" value="C:nucleus"/>
    <property type="evidence" value="ECO:0007669"/>
    <property type="project" value="TreeGrafter"/>
</dbReference>
<accession>A0A821XTA2</accession>
<evidence type="ECO:0000256" key="2">
    <source>
        <dbReference type="ARBA" id="ARBA00022741"/>
    </source>
</evidence>
<evidence type="ECO:0000313" key="8">
    <source>
        <dbReference type="Proteomes" id="UP000663880"/>
    </source>
</evidence>
<dbReference type="OrthoDB" id="29596at2759"/>
<reference evidence="7" key="1">
    <citation type="submission" date="2021-02" db="EMBL/GenBank/DDBJ databases">
        <authorList>
            <person name="Steward A R."/>
        </authorList>
    </citation>
    <scope>NUCLEOTIDE SEQUENCE</scope>
</reference>
<comment type="caution">
    <text evidence="7">The sequence shown here is derived from an EMBL/GenBank/DDBJ whole genome shotgun (WGS) entry which is preliminary data.</text>
</comment>
<dbReference type="AlphaFoldDB" id="A0A821XTA2"/>
<evidence type="ECO:0000256" key="5">
    <source>
        <dbReference type="SAM" id="MobiDB-lite"/>
    </source>
</evidence>
<evidence type="ECO:0000256" key="3">
    <source>
        <dbReference type="ARBA" id="ARBA00022840"/>
    </source>
</evidence>
<dbReference type="InterPro" id="IPR036187">
    <property type="entry name" value="DNA_mismatch_repair_MutS_sf"/>
</dbReference>
<keyword evidence="3" id="KW-0067">ATP-binding</keyword>
<dbReference type="EMBL" id="CAJOBZ010000072">
    <property type="protein sequence ID" value="CAF4949843.1"/>
    <property type="molecule type" value="Genomic_DNA"/>
</dbReference>
<gene>
    <name evidence="7" type="ORF">PMACD_LOCUS15566</name>
</gene>
<dbReference type="GO" id="GO:0140664">
    <property type="term" value="F:ATP-dependent DNA damage sensor activity"/>
    <property type="evidence" value="ECO:0007669"/>
    <property type="project" value="InterPro"/>
</dbReference>
<keyword evidence="8" id="KW-1185">Reference proteome</keyword>
<dbReference type="InterPro" id="IPR036678">
    <property type="entry name" value="MutS_con_dom_sf"/>
</dbReference>
<dbReference type="Gene3D" id="3.40.50.300">
    <property type="entry name" value="P-loop containing nucleotide triphosphate hydrolases"/>
    <property type="match status" value="1"/>
</dbReference>
<dbReference type="GO" id="GO:0030983">
    <property type="term" value="F:mismatched DNA binding"/>
    <property type="evidence" value="ECO:0007669"/>
    <property type="project" value="InterPro"/>
</dbReference>
<dbReference type="SMART" id="SM00533">
    <property type="entry name" value="MUTSd"/>
    <property type="match status" value="1"/>
</dbReference>
<dbReference type="PIRSF" id="PIRSF037677">
    <property type="entry name" value="DNA_mis_repair_Msh6"/>
    <property type="match status" value="1"/>
</dbReference>